<dbReference type="PANTHER" id="PTHR33327">
    <property type="entry name" value="ENDONUCLEASE"/>
    <property type="match status" value="1"/>
</dbReference>
<comment type="caution">
    <text evidence="3">The sequence shown here is derived from an EMBL/GenBank/DDBJ whole genome shotgun (WGS) entry which is preliminary data.</text>
</comment>
<proteinExistence type="predicted"/>
<dbReference type="Proteomes" id="UP000499080">
    <property type="component" value="Unassembled WGS sequence"/>
</dbReference>
<name>A0A4Y2KQI2_ARAVE</name>
<protein>
    <recommendedName>
        <fullName evidence="2">DUF7041 domain-containing protein</fullName>
    </recommendedName>
</protein>
<gene>
    <name evidence="3" type="ORF">AVEN_145613_1</name>
</gene>
<dbReference type="OrthoDB" id="6260718at2759"/>
<evidence type="ECO:0000256" key="1">
    <source>
        <dbReference type="SAM" id="SignalP"/>
    </source>
</evidence>
<evidence type="ECO:0000313" key="4">
    <source>
        <dbReference type="Proteomes" id="UP000499080"/>
    </source>
</evidence>
<dbReference type="EMBL" id="BGPR01004868">
    <property type="protein sequence ID" value="GBN04280.1"/>
    <property type="molecule type" value="Genomic_DNA"/>
</dbReference>
<evidence type="ECO:0000259" key="2">
    <source>
        <dbReference type="Pfam" id="PF23055"/>
    </source>
</evidence>
<feature type="signal peptide" evidence="1">
    <location>
        <begin position="1"/>
        <end position="22"/>
    </location>
</feature>
<dbReference type="Pfam" id="PF23055">
    <property type="entry name" value="DUF7041"/>
    <property type="match status" value="1"/>
</dbReference>
<feature type="chain" id="PRO_5021216295" description="DUF7041 domain-containing protein" evidence="1">
    <location>
        <begin position="23"/>
        <end position="278"/>
    </location>
</feature>
<dbReference type="AlphaFoldDB" id="A0A4Y2KQI2"/>
<sequence>MERFSTWFLWIDLCYLDTYLDGSNYRAMPWRRAITSYAGYTHSGFLSRAHRKSSGLHTRRGIVQDSIKYHTVFASVETEILSQVSDIITSPPNDDMYKTLKERLINIFSDSEERRLKKLLQDVELGDKRPSMLLRQMQDLAGNRVGDELLRSLWLQRLPTQMQAILTTSSDDLNKLSIMTDKIADVTSGSEICSNHVKTKVPETSTPNDCISNLQAQISELSLKIDRMSQFRRSRSMSRRNNYRSRSASRKDQMCWYHFRFRENAKKCVPPCSYKQEN</sequence>
<reference evidence="3 4" key="1">
    <citation type="journal article" date="2019" name="Sci. Rep.">
        <title>Orb-weaving spider Araneus ventricosus genome elucidates the spidroin gene catalogue.</title>
        <authorList>
            <person name="Kono N."/>
            <person name="Nakamura H."/>
            <person name="Ohtoshi R."/>
            <person name="Moran D.A.P."/>
            <person name="Shinohara A."/>
            <person name="Yoshida Y."/>
            <person name="Fujiwara M."/>
            <person name="Mori M."/>
            <person name="Tomita M."/>
            <person name="Arakawa K."/>
        </authorList>
    </citation>
    <scope>NUCLEOTIDE SEQUENCE [LARGE SCALE GENOMIC DNA]</scope>
</reference>
<accession>A0A4Y2KQI2</accession>
<feature type="domain" description="DUF7041" evidence="2">
    <location>
        <begin position="60"/>
        <end position="121"/>
    </location>
</feature>
<organism evidence="3 4">
    <name type="scientific">Araneus ventricosus</name>
    <name type="common">Orbweaver spider</name>
    <name type="synonym">Epeira ventricosa</name>
    <dbReference type="NCBI Taxonomy" id="182803"/>
    <lineage>
        <taxon>Eukaryota</taxon>
        <taxon>Metazoa</taxon>
        <taxon>Ecdysozoa</taxon>
        <taxon>Arthropoda</taxon>
        <taxon>Chelicerata</taxon>
        <taxon>Arachnida</taxon>
        <taxon>Araneae</taxon>
        <taxon>Araneomorphae</taxon>
        <taxon>Entelegynae</taxon>
        <taxon>Araneoidea</taxon>
        <taxon>Araneidae</taxon>
        <taxon>Araneus</taxon>
    </lineage>
</organism>
<dbReference type="PANTHER" id="PTHR33327:SF3">
    <property type="entry name" value="RNA-DIRECTED DNA POLYMERASE"/>
    <property type="match status" value="1"/>
</dbReference>
<evidence type="ECO:0000313" key="3">
    <source>
        <dbReference type="EMBL" id="GBN04280.1"/>
    </source>
</evidence>
<dbReference type="InterPro" id="IPR055469">
    <property type="entry name" value="DUF7041"/>
</dbReference>
<keyword evidence="1" id="KW-0732">Signal</keyword>
<keyword evidence="4" id="KW-1185">Reference proteome</keyword>